<feature type="compositionally biased region" description="Basic residues" evidence="1">
    <location>
        <begin position="145"/>
        <end position="161"/>
    </location>
</feature>
<feature type="compositionally biased region" description="Low complexity" evidence="1">
    <location>
        <begin position="164"/>
        <end position="178"/>
    </location>
</feature>
<name>A0A067PMJ7_9AGAM</name>
<sequence>MRTNIERVISSLLQNGKPITLSTTFPAYMSMAGFGTTLCAEALVAFEHAMDKHPAKTNAARAVYAEEIRQLKKEYFLDKLGCSDGYDGEMLVACLGSDRPGDVPYAGGYGYGGLSMSKEEFMRHTGLSEEDWEEITVSEESRPPSAKKRFRKTKKTKRRRPKSIDSSSSSDCDPYGPSTSSFLL</sequence>
<organism evidence="2 3">
    <name type="scientific">Jaapia argillacea MUCL 33604</name>
    <dbReference type="NCBI Taxonomy" id="933084"/>
    <lineage>
        <taxon>Eukaryota</taxon>
        <taxon>Fungi</taxon>
        <taxon>Dikarya</taxon>
        <taxon>Basidiomycota</taxon>
        <taxon>Agaricomycotina</taxon>
        <taxon>Agaricomycetes</taxon>
        <taxon>Agaricomycetidae</taxon>
        <taxon>Jaapiales</taxon>
        <taxon>Jaapiaceae</taxon>
        <taxon>Jaapia</taxon>
    </lineage>
</organism>
<dbReference type="InParanoid" id="A0A067PMJ7"/>
<dbReference type="EMBL" id="KL197747">
    <property type="protein sequence ID" value="KDQ51546.1"/>
    <property type="molecule type" value="Genomic_DNA"/>
</dbReference>
<feature type="region of interest" description="Disordered" evidence="1">
    <location>
        <begin position="133"/>
        <end position="184"/>
    </location>
</feature>
<protein>
    <submittedName>
        <fullName evidence="2">Uncharacterized protein</fullName>
    </submittedName>
</protein>
<dbReference type="Proteomes" id="UP000027265">
    <property type="component" value="Unassembled WGS sequence"/>
</dbReference>
<evidence type="ECO:0000313" key="3">
    <source>
        <dbReference type="Proteomes" id="UP000027265"/>
    </source>
</evidence>
<keyword evidence="3" id="KW-1185">Reference proteome</keyword>
<accession>A0A067PMJ7</accession>
<reference evidence="3" key="1">
    <citation type="journal article" date="2014" name="Proc. Natl. Acad. Sci. U.S.A.">
        <title>Extensive sampling of basidiomycete genomes demonstrates inadequacy of the white-rot/brown-rot paradigm for wood decay fungi.</title>
        <authorList>
            <person name="Riley R."/>
            <person name="Salamov A.A."/>
            <person name="Brown D.W."/>
            <person name="Nagy L.G."/>
            <person name="Floudas D."/>
            <person name="Held B.W."/>
            <person name="Levasseur A."/>
            <person name="Lombard V."/>
            <person name="Morin E."/>
            <person name="Otillar R."/>
            <person name="Lindquist E.A."/>
            <person name="Sun H."/>
            <person name="LaButti K.M."/>
            <person name="Schmutz J."/>
            <person name="Jabbour D."/>
            <person name="Luo H."/>
            <person name="Baker S.E."/>
            <person name="Pisabarro A.G."/>
            <person name="Walton J.D."/>
            <person name="Blanchette R.A."/>
            <person name="Henrissat B."/>
            <person name="Martin F."/>
            <person name="Cullen D."/>
            <person name="Hibbett D.S."/>
            <person name="Grigoriev I.V."/>
        </authorList>
    </citation>
    <scope>NUCLEOTIDE SEQUENCE [LARGE SCALE GENOMIC DNA]</scope>
    <source>
        <strain evidence="3">MUCL 33604</strain>
    </source>
</reference>
<evidence type="ECO:0000256" key="1">
    <source>
        <dbReference type="SAM" id="MobiDB-lite"/>
    </source>
</evidence>
<evidence type="ECO:0000313" key="2">
    <source>
        <dbReference type="EMBL" id="KDQ51546.1"/>
    </source>
</evidence>
<dbReference type="HOGENOM" id="CLU_143680_0_0_1"/>
<dbReference type="AlphaFoldDB" id="A0A067PMJ7"/>
<dbReference type="OrthoDB" id="2622069at2759"/>
<proteinExistence type="predicted"/>
<gene>
    <name evidence="2" type="ORF">JAAARDRAFT_40996</name>
</gene>